<evidence type="ECO:0000259" key="6">
    <source>
        <dbReference type="Pfam" id="PF01850"/>
    </source>
</evidence>
<dbReference type="Proteomes" id="UP000574067">
    <property type="component" value="Unassembled WGS sequence"/>
</dbReference>
<dbReference type="CDD" id="cd09874">
    <property type="entry name" value="PIN_MT3492-like"/>
    <property type="match status" value="1"/>
</dbReference>
<evidence type="ECO:0000256" key="4">
    <source>
        <dbReference type="ARBA" id="ARBA00022801"/>
    </source>
</evidence>
<keyword evidence="8" id="KW-1185">Reference proteome</keyword>
<comment type="similarity">
    <text evidence="5">Belongs to the PINc/VapC protein family.</text>
</comment>
<accession>A0A848FHF8</accession>
<evidence type="ECO:0000313" key="8">
    <source>
        <dbReference type="Proteomes" id="UP000574067"/>
    </source>
</evidence>
<dbReference type="InterPro" id="IPR002716">
    <property type="entry name" value="PIN_dom"/>
</dbReference>
<sequence>MRRVYVDTCLLIYWVEGQGALAQAATAWLVAHQDAVLCVSPLVRLEVLVKPLRGDQHALVQAYDELLAQQVWLPIGDEVFAQALDLRVRHGLKTPDALHLATALHHGCSELWTNDDRLKAAAGALAVNVLQPTP</sequence>
<evidence type="ECO:0000256" key="1">
    <source>
        <dbReference type="ARBA" id="ARBA00022649"/>
    </source>
</evidence>
<evidence type="ECO:0000313" key="7">
    <source>
        <dbReference type="EMBL" id="NML17693.1"/>
    </source>
</evidence>
<dbReference type="GO" id="GO:0000287">
    <property type="term" value="F:magnesium ion binding"/>
    <property type="evidence" value="ECO:0007669"/>
    <property type="project" value="UniProtKB-UniRule"/>
</dbReference>
<dbReference type="RefSeq" id="WP_169162594.1">
    <property type="nucleotide sequence ID" value="NZ_JABBFW010000021.1"/>
</dbReference>
<evidence type="ECO:0000256" key="2">
    <source>
        <dbReference type="ARBA" id="ARBA00022722"/>
    </source>
</evidence>
<dbReference type="GO" id="GO:0004540">
    <property type="term" value="F:RNA nuclease activity"/>
    <property type="evidence" value="ECO:0007669"/>
    <property type="project" value="InterPro"/>
</dbReference>
<dbReference type="AlphaFoldDB" id="A0A848FHF8"/>
<keyword evidence="1 5" id="KW-1277">Toxin-antitoxin system</keyword>
<dbReference type="EC" id="3.1.-.-" evidence="5"/>
<dbReference type="SUPFAM" id="SSF88723">
    <property type="entry name" value="PIN domain-like"/>
    <property type="match status" value="1"/>
</dbReference>
<protein>
    <recommendedName>
        <fullName evidence="5">Ribonuclease VapC</fullName>
        <shortName evidence="5">RNase VapC</shortName>
        <ecNumber evidence="5">3.1.-.-</ecNumber>
    </recommendedName>
    <alternativeName>
        <fullName evidence="5">Toxin VapC</fullName>
    </alternativeName>
</protein>
<comment type="caution">
    <text evidence="7">The sequence shown here is derived from an EMBL/GenBank/DDBJ whole genome shotgun (WGS) entry which is preliminary data.</text>
</comment>
<comment type="function">
    <text evidence="5">Toxic component of a toxin-antitoxin (TA) system. An RNase.</text>
</comment>
<gene>
    <name evidence="5" type="primary">vapC</name>
    <name evidence="7" type="ORF">HHL10_22230</name>
</gene>
<feature type="binding site" evidence="5">
    <location>
        <position position="7"/>
    </location>
    <ligand>
        <name>Mg(2+)</name>
        <dbReference type="ChEBI" id="CHEBI:18420"/>
    </ligand>
</feature>
<dbReference type="InterPro" id="IPR022907">
    <property type="entry name" value="VapC_family"/>
</dbReference>
<dbReference type="InterPro" id="IPR029060">
    <property type="entry name" value="PIN-like_dom_sf"/>
</dbReference>
<evidence type="ECO:0000256" key="3">
    <source>
        <dbReference type="ARBA" id="ARBA00022723"/>
    </source>
</evidence>
<dbReference type="Pfam" id="PF01850">
    <property type="entry name" value="PIN"/>
    <property type="match status" value="1"/>
</dbReference>
<name>A0A848FHF8_9BURK</name>
<keyword evidence="3 5" id="KW-0479">Metal-binding</keyword>
<keyword evidence="5" id="KW-0800">Toxin</keyword>
<reference evidence="7 8" key="1">
    <citation type="submission" date="2020-04" db="EMBL/GenBank/DDBJ databases">
        <title>Azohydromonas sp. isolated from soil.</title>
        <authorList>
            <person name="Dahal R.H."/>
        </authorList>
    </citation>
    <scope>NUCLEOTIDE SEQUENCE [LARGE SCALE GENOMIC DNA]</scope>
    <source>
        <strain evidence="7 8">G-1-1-14</strain>
    </source>
</reference>
<dbReference type="HAMAP" id="MF_00265">
    <property type="entry name" value="VapC_Nob1"/>
    <property type="match status" value="1"/>
</dbReference>
<keyword evidence="4 5" id="KW-0378">Hydrolase</keyword>
<evidence type="ECO:0000256" key="5">
    <source>
        <dbReference type="HAMAP-Rule" id="MF_00265"/>
    </source>
</evidence>
<dbReference type="GO" id="GO:0016787">
    <property type="term" value="F:hydrolase activity"/>
    <property type="evidence" value="ECO:0007669"/>
    <property type="project" value="UniProtKB-KW"/>
</dbReference>
<dbReference type="Gene3D" id="3.40.50.1010">
    <property type="entry name" value="5'-nuclease"/>
    <property type="match status" value="1"/>
</dbReference>
<dbReference type="EMBL" id="JABBFW010000021">
    <property type="protein sequence ID" value="NML17693.1"/>
    <property type="molecule type" value="Genomic_DNA"/>
</dbReference>
<keyword evidence="5" id="KW-0460">Magnesium</keyword>
<feature type="domain" description="PIN" evidence="6">
    <location>
        <begin position="4"/>
        <end position="122"/>
    </location>
</feature>
<feature type="binding site" evidence="5">
    <location>
        <position position="96"/>
    </location>
    <ligand>
        <name>Mg(2+)</name>
        <dbReference type="ChEBI" id="CHEBI:18420"/>
    </ligand>
</feature>
<dbReference type="GO" id="GO:0090729">
    <property type="term" value="F:toxin activity"/>
    <property type="evidence" value="ECO:0007669"/>
    <property type="project" value="UniProtKB-KW"/>
</dbReference>
<organism evidence="7 8">
    <name type="scientific">Azohydromonas caseinilytica</name>
    <dbReference type="NCBI Taxonomy" id="2728836"/>
    <lineage>
        <taxon>Bacteria</taxon>
        <taxon>Pseudomonadati</taxon>
        <taxon>Pseudomonadota</taxon>
        <taxon>Betaproteobacteria</taxon>
        <taxon>Burkholderiales</taxon>
        <taxon>Sphaerotilaceae</taxon>
        <taxon>Azohydromonas</taxon>
    </lineage>
</organism>
<comment type="cofactor">
    <cofactor evidence="5">
        <name>Mg(2+)</name>
        <dbReference type="ChEBI" id="CHEBI:18420"/>
    </cofactor>
</comment>
<keyword evidence="2 5" id="KW-0540">Nuclease</keyword>
<proteinExistence type="inferred from homology"/>